<dbReference type="RefSeq" id="WP_090829231.1">
    <property type="nucleotide sequence ID" value="NZ_FOBH01000011.1"/>
</dbReference>
<dbReference type="Proteomes" id="UP000198620">
    <property type="component" value="Unassembled WGS sequence"/>
</dbReference>
<evidence type="ECO:0000313" key="1">
    <source>
        <dbReference type="EMBL" id="SEL44796.1"/>
    </source>
</evidence>
<dbReference type="AlphaFoldDB" id="A0A1H7QA89"/>
<evidence type="ECO:0000313" key="2">
    <source>
        <dbReference type="Proteomes" id="UP000198620"/>
    </source>
</evidence>
<organism evidence="1 2">
    <name type="scientific">Nitrosovibrio tenuis</name>
    <dbReference type="NCBI Taxonomy" id="1233"/>
    <lineage>
        <taxon>Bacteria</taxon>
        <taxon>Pseudomonadati</taxon>
        <taxon>Pseudomonadota</taxon>
        <taxon>Betaproteobacteria</taxon>
        <taxon>Nitrosomonadales</taxon>
        <taxon>Nitrosomonadaceae</taxon>
        <taxon>Nitrosovibrio</taxon>
    </lineage>
</organism>
<name>A0A1H7QA89_9PROT</name>
<dbReference type="InterPro" id="IPR019619">
    <property type="entry name" value="DUF2490"/>
</dbReference>
<reference evidence="1 2" key="1">
    <citation type="submission" date="2016-10" db="EMBL/GenBank/DDBJ databases">
        <authorList>
            <person name="de Groot N.N."/>
        </authorList>
    </citation>
    <scope>NUCLEOTIDE SEQUENCE [LARGE SCALE GENOMIC DNA]</scope>
    <source>
        <strain evidence="1 2">Nv1</strain>
    </source>
</reference>
<sequence>MIIFRMKIVIIFILLIHVDISRAGDANLVGVLPAISQTGRVTDVFDYNLFVSTTLNATDRTVDGRRFPARDIQSYFQPSLIYKYSPQLNFAVAYVYQRTDPFNNDSTNENRIFQQAIFSTPVLMGNLYQRVRFEERFVTNNRTHETPLSTRLRYMVGYNLPLQGERLDPGEFYVNTYNEFYFSTSGQRNAVYSEDWLYGGIGYSTGHMGNIEIGPMLQTSVIDTFGHRRNLFLLQVLWSTNFDIFR</sequence>
<dbReference type="STRING" id="1233.SAMN05216387_11145"/>
<proteinExistence type="predicted"/>
<dbReference type="Pfam" id="PF10677">
    <property type="entry name" value="DUF2490"/>
    <property type="match status" value="1"/>
</dbReference>
<accession>A0A1H7QA89</accession>
<keyword evidence="2" id="KW-1185">Reference proteome</keyword>
<gene>
    <name evidence="1" type="ORF">SAMN05216387_11145</name>
</gene>
<dbReference type="OrthoDB" id="1118734at2"/>
<protein>
    <recommendedName>
        <fullName evidence="3">MetA-pathway of phenol degradation</fullName>
    </recommendedName>
</protein>
<evidence type="ECO:0008006" key="3">
    <source>
        <dbReference type="Google" id="ProtNLM"/>
    </source>
</evidence>
<dbReference type="EMBL" id="FOBH01000011">
    <property type="protein sequence ID" value="SEL44796.1"/>
    <property type="molecule type" value="Genomic_DNA"/>
</dbReference>